<reference evidence="1 2" key="1">
    <citation type="journal article" date="2015" name="Genom Data">
        <title>Draft genome sequence of a multidrug-resistant Chryseobacterium indologenes isolate from Malaysia.</title>
        <authorList>
            <person name="Yu C.Y."/>
            <person name="Ang G.Y."/>
            <person name="Cheng H.J."/>
            <person name="Cheong Y.M."/>
            <person name="Yin W.F."/>
            <person name="Chan K.G."/>
        </authorList>
    </citation>
    <scope>NUCLEOTIDE SEQUENCE [LARGE SCALE GENOMIC DNA]</scope>
    <source>
        <strain evidence="1 2">CI_885</strain>
    </source>
</reference>
<reference evidence="2" key="2">
    <citation type="submission" date="2015-09" db="EMBL/GenBank/DDBJ databases">
        <title>Draft genome sequence of a multidrug-resistant Chryseobacterium indologenes isolate from Malaysia.</title>
        <authorList>
            <person name="Yu C.Y."/>
            <person name="Ang G.Y."/>
            <person name="Chan K.-G."/>
        </authorList>
    </citation>
    <scope>NUCLEOTIDE SEQUENCE [LARGE SCALE GENOMIC DNA]</scope>
    <source>
        <strain evidence="2">CI_885</strain>
    </source>
</reference>
<gene>
    <name evidence="1" type="ORF">AOB46_12570</name>
</gene>
<accession>A0A0N0IW41</accession>
<comment type="caution">
    <text evidence="1">The sequence shown here is derived from an EMBL/GenBank/DDBJ whole genome shotgun (WGS) entry which is preliminary data.</text>
</comment>
<dbReference type="EMBL" id="LJOD01000007">
    <property type="protein sequence ID" value="KPE51014.1"/>
    <property type="molecule type" value="Genomic_DNA"/>
</dbReference>
<evidence type="ECO:0000313" key="1">
    <source>
        <dbReference type="EMBL" id="KPE51014.1"/>
    </source>
</evidence>
<dbReference type="PATRIC" id="fig|253.9.peg.4365"/>
<sequence>MKLQPMTDFCLEILNENPPGYNETEMLTKISNYATFLKQPLTLGMFVTVDEKGEYWDSPTYYGGSNAMMNDFEIEKWDKAKEKVLFEGFAIGKSKVGLKINHYMHNSQKDIMIAYKINSDDWDFNRDLKCVECLCKYELELTPSALKQIES</sequence>
<dbReference type="RefSeq" id="WP_062699787.1">
    <property type="nucleotide sequence ID" value="NZ_LJOD01000007.1"/>
</dbReference>
<name>A0A0N0IW41_CHRID</name>
<dbReference type="AlphaFoldDB" id="A0A0N0IW41"/>
<proteinExistence type="predicted"/>
<protein>
    <submittedName>
        <fullName evidence="1">Uncharacterized protein</fullName>
    </submittedName>
</protein>
<dbReference type="OrthoDB" id="1263678at2"/>
<evidence type="ECO:0000313" key="2">
    <source>
        <dbReference type="Proteomes" id="UP000037953"/>
    </source>
</evidence>
<dbReference type="Proteomes" id="UP000037953">
    <property type="component" value="Unassembled WGS sequence"/>
</dbReference>
<organism evidence="1 2">
    <name type="scientific">Chryseobacterium indologenes</name>
    <name type="common">Flavobacterium indologenes</name>
    <dbReference type="NCBI Taxonomy" id="253"/>
    <lineage>
        <taxon>Bacteria</taxon>
        <taxon>Pseudomonadati</taxon>
        <taxon>Bacteroidota</taxon>
        <taxon>Flavobacteriia</taxon>
        <taxon>Flavobacteriales</taxon>
        <taxon>Weeksellaceae</taxon>
        <taxon>Chryseobacterium group</taxon>
        <taxon>Chryseobacterium</taxon>
    </lineage>
</organism>